<keyword evidence="2" id="KW-0472">Membrane</keyword>
<evidence type="ECO:0000256" key="2">
    <source>
        <dbReference type="SAM" id="Phobius"/>
    </source>
</evidence>
<dbReference type="PANTHER" id="PTHR47260:SF1">
    <property type="entry name" value="UPF0644 PROTEIN PB2B4.06"/>
    <property type="match status" value="1"/>
</dbReference>
<dbReference type="EMBL" id="JAWHQM010000037">
    <property type="protein sequence ID" value="KAK5633935.1"/>
    <property type="molecule type" value="Genomic_DNA"/>
</dbReference>
<evidence type="ECO:0000313" key="4">
    <source>
        <dbReference type="EMBL" id="KAK5633935.1"/>
    </source>
</evidence>
<sequence>MLRPSQQLCRQGMTRPIGHLLLCEGTHSSRWHAAIIPLGRLSGSFVPQTHRPRHFATSRSRLSELSKPTSQEPIATVPPPNLTETHAGDEVPPPNPQRPRRRRWIFAVALVLLGAVIGTAAEKMISPPYLPPVDSAGDTFLVKKIQKEGNELPIVKELSSDPAWASWDAYGGMSAARSRITSGPMAGFGGLAFQRIFHNAATGEVVTVVYFGGGLAGFPGVVHGGALATLLDESLGRCAILRFPSRTGVTANLDITYRRLTTTNRFYVIRARPVANHDDVIGKDGARKSDRKLWVHGTLENANGQIVVEAKGLFVVPKGYQLQPLVKDF</sequence>
<dbReference type="InterPro" id="IPR029069">
    <property type="entry name" value="HotDog_dom_sf"/>
</dbReference>
<gene>
    <name evidence="4" type="ORF">RRF57_009649</name>
</gene>
<dbReference type="InterPro" id="IPR006683">
    <property type="entry name" value="Thioestr_dom"/>
</dbReference>
<protein>
    <recommendedName>
        <fullName evidence="3">Thioesterase domain-containing protein</fullName>
    </recommendedName>
</protein>
<proteinExistence type="predicted"/>
<dbReference type="CDD" id="cd03443">
    <property type="entry name" value="PaaI_thioesterase"/>
    <property type="match status" value="1"/>
</dbReference>
<keyword evidence="2" id="KW-1133">Transmembrane helix</keyword>
<feature type="region of interest" description="Disordered" evidence="1">
    <location>
        <begin position="47"/>
        <end position="99"/>
    </location>
</feature>
<comment type="caution">
    <text evidence="4">The sequence shown here is derived from an EMBL/GenBank/DDBJ whole genome shotgun (WGS) entry which is preliminary data.</text>
</comment>
<dbReference type="InterPro" id="IPR052061">
    <property type="entry name" value="PTE-AB_protein"/>
</dbReference>
<evidence type="ECO:0000313" key="5">
    <source>
        <dbReference type="Proteomes" id="UP001305414"/>
    </source>
</evidence>
<reference evidence="4 5" key="1">
    <citation type="submission" date="2023-10" db="EMBL/GenBank/DDBJ databases">
        <title>Draft genome sequence of Xylaria bambusicola isolate GMP-LS, the root and basal stem rot pathogen of sugarcane in Indonesia.</title>
        <authorList>
            <person name="Selvaraj P."/>
            <person name="Muralishankar V."/>
            <person name="Muruganantham S."/>
            <person name="Sp S."/>
            <person name="Haryani S."/>
            <person name="Lau K.J.X."/>
            <person name="Naqvi N.I."/>
        </authorList>
    </citation>
    <scope>NUCLEOTIDE SEQUENCE [LARGE SCALE GENOMIC DNA]</scope>
    <source>
        <strain evidence="4">GMP-LS</strain>
    </source>
</reference>
<evidence type="ECO:0000256" key="1">
    <source>
        <dbReference type="SAM" id="MobiDB-lite"/>
    </source>
</evidence>
<dbReference type="PANTHER" id="PTHR47260">
    <property type="entry name" value="UPF0644 PROTEIN PB2B4.06"/>
    <property type="match status" value="1"/>
</dbReference>
<evidence type="ECO:0000259" key="3">
    <source>
        <dbReference type="Pfam" id="PF03061"/>
    </source>
</evidence>
<dbReference type="SUPFAM" id="SSF54637">
    <property type="entry name" value="Thioesterase/thiol ester dehydrase-isomerase"/>
    <property type="match status" value="1"/>
</dbReference>
<keyword evidence="2" id="KW-0812">Transmembrane</keyword>
<dbReference type="Proteomes" id="UP001305414">
    <property type="component" value="Unassembled WGS sequence"/>
</dbReference>
<dbReference type="Pfam" id="PF03061">
    <property type="entry name" value="4HBT"/>
    <property type="match status" value="1"/>
</dbReference>
<dbReference type="Gene3D" id="3.10.129.10">
    <property type="entry name" value="Hotdog Thioesterase"/>
    <property type="match status" value="1"/>
</dbReference>
<name>A0AAN7Z1W1_9PEZI</name>
<feature type="domain" description="Thioesterase" evidence="3">
    <location>
        <begin position="220"/>
        <end position="273"/>
    </location>
</feature>
<organism evidence="4 5">
    <name type="scientific">Xylaria bambusicola</name>
    <dbReference type="NCBI Taxonomy" id="326684"/>
    <lineage>
        <taxon>Eukaryota</taxon>
        <taxon>Fungi</taxon>
        <taxon>Dikarya</taxon>
        <taxon>Ascomycota</taxon>
        <taxon>Pezizomycotina</taxon>
        <taxon>Sordariomycetes</taxon>
        <taxon>Xylariomycetidae</taxon>
        <taxon>Xylariales</taxon>
        <taxon>Xylariaceae</taxon>
        <taxon>Xylaria</taxon>
    </lineage>
</organism>
<keyword evidence="5" id="KW-1185">Reference proteome</keyword>
<feature type="transmembrane region" description="Helical" evidence="2">
    <location>
        <begin position="104"/>
        <end position="121"/>
    </location>
</feature>
<dbReference type="AlphaFoldDB" id="A0AAN7Z1W1"/>
<accession>A0AAN7Z1W1</accession>